<evidence type="ECO:0000313" key="5">
    <source>
        <dbReference type="Proteomes" id="UP001370490"/>
    </source>
</evidence>
<name>A0AAN8W7V0_9MAGN</name>
<feature type="compositionally biased region" description="Basic and acidic residues" evidence="2">
    <location>
        <begin position="215"/>
        <end position="231"/>
    </location>
</feature>
<dbReference type="AlphaFoldDB" id="A0AAN8W7V0"/>
<evidence type="ECO:0000313" key="4">
    <source>
        <dbReference type="EMBL" id="KAK6940827.1"/>
    </source>
</evidence>
<reference evidence="4 5" key="1">
    <citation type="submission" date="2023-12" db="EMBL/GenBank/DDBJ databases">
        <title>A high-quality genome assembly for Dillenia turbinata (Dilleniales).</title>
        <authorList>
            <person name="Chanderbali A."/>
        </authorList>
    </citation>
    <scope>NUCLEOTIDE SEQUENCE [LARGE SCALE GENOMIC DNA]</scope>
    <source>
        <strain evidence="4">LSX21</strain>
        <tissue evidence="4">Leaf</tissue>
    </source>
</reference>
<feature type="compositionally biased region" description="Polar residues" evidence="2">
    <location>
        <begin position="158"/>
        <end position="167"/>
    </location>
</feature>
<feature type="region of interest" description="Disordered" evidence="2">
    <location>
        <begin position="215"/>
        <end position="269"/>
    </location>
</feature>
<evidence type="ECO:0000256" key="2">
    <source>
        <dbReference type="SAM" id="MobiDB-lite"/>
    </source>
</evidence>
<proteinExistence type="inferred from homology"/>
<feature type="region of interest" description="Disordered" evidence="2">
    <location>
        <begin position="104"/>
        <end position="171"/>
    </location>
</feature>
<gene>
    <name evidence="4" type="ORF">RJ641_030358</name>
</gene>
<dbReference type="PANTHER" id="PTHR33155:SF8">
    <property type="entry name" value="PROTEIN FANTASTIC FOUR 1"/>
    <property type="match status" value="1"/>
</dbReference>
<sequence>MAPSVCQGLQSCLEPSLVEPRVLRLKLAPTNSVFRPQRTSFSDSEFQETEEKQSKSLSFLQALNNTIHDSKEAIEKENAVFVHPMIKLSSSILNEKSLKMCTESLGSETGSDSGDNDNLSSNSSCENEDCSQNEKPRKQQSWKSKKMSRNSSFPPPLTTMSSSNGVRVQSHRQGGRLVLDAVNVISSRTYFEAERGNGRLTLRIWKKFNEELAHDHDETEENRGEAEFEEKVVDEENEALSVDDDDENDDFAEEREESSGNEMGIGKIQRTIGCKENKPLFHWNPSWVATS</sequence>
<evidence type="ECO:0000259" key="3">
    <source>
        <dbReference type="Pfam" id="PF11250"/>
    </source>
</evidence>
<feature type="compositionally biased region" description="Basic residues" evidence="2">
    <location>
        <begin position="138"/>
        <end position="148"/>
    </location>
</feature>
<dbReference type="Proteomes" id="UP001370490">
    <property type="component" value="Unassembled WGS sequence"/>
</dbReference>
<accession>A0AAN8W7V0</accession>
<evidence type="ECO:0000256" key="1">
    <source>
        <dbReference type="ARBA" id="ARBA00008690"/>
    </source>
</evidence>
<dbReference type="InterPro" id="IPR021410">
    <property type="entry name" value="FAF"/>
</dbReference>
<dbReference type="Pfam" id="PF11250">
    <property type="entry name" value="FAF"/>
    <property type="match status" value="1"/>
</dbReference>
<feature type="domain" description="FAF" evidence="3">
    <location>
        <begin position="152"/>
        <end position="203"/>
    </location>
</feature>
<comment type="caution">
    <text evidence="4">The sequence shown here is derived from an EMBL/GenBank/DDBJ whole genome shotgun (WGS) entry which is preliminary data.</text>
</comment>
<dbReference type="InterPro" id="IPR046431">
    <property type="entry name" value="FAF_dom"/>
</dbReference>
<organism evidence="4 5">
    <name type="scientific">Dillenia turbinata</name>
    <dbReference type="NCBI Taxonomy" id="194707"/>
    <lineage>
        <taxon>Eukaryota</taxon>
        <taxon>Viridiplantae</taxon>
        <taxon>Streptophyta</taxon>
        <taxon>Embryophyta</taxon>
        <taxon>Tracheophyta</taxon>
        <taxon>Spermatophyta</taxon>
        <taxon>Magnoliopsida</taxon>
        <taxon>eudicotyledons</taxon>
        <taxon>Gunneridae</taxon>
        <taxon>Pentapetalae</taxon>
        <taxon>Dilleniales</taxon>
        <taxon>Dilleniaceae</taxon>
        <taxon>Dillenia</taxon>
    </lineage>
</organism>
<dbReference type="EMBL" id="JBAMMX010000005">
    <property type="protein sequence ID" value="KAK6940827.1"/>
    <property type="molecule type" value="Genomic_DNA"/>
</dbReference>
<protein>
    <submittedName>
        <fullName evidence="4">Fantastic Four domain</fullName>
    </submittedName>
</protein>
<comment type="similarity">
    <text evidence="1">Belongs to the fantastic four family.</text>
</comment>
<dbReference type="PANTHER" id="PTHR33155">
    <property type="entry name" value="FANTASTIC FOUR-LIKE PROTEIN (DUF3049)"/>
    <property type="match status" value="1"/>
</dbReference>
<feature type="compositionally biased region" description="Acidic residues" evidence="2">
    <location>
        <begin position="232"/>
        <end position="256"/>
    </location>
</feature>
<feature type="compositionally biased region" description="Low complexity" evidence="2">
    <location>
        <begin position="110"/>
        <end position="125"/>
    </location>
</feature>
<keyword evidence="5" id="KW-1185">Reference proteome</keyword>